<dbReference type="PANTHER" id="PTHR33064:SF39">
    <property type="match status" value="1"/>
</dbReference>
<evidence type="ECO:0000313" key="2">
    <source>
        <dbReference type="Proteomes" id="UP001151760"/>
    </source>
</evidence>
<reference evidence="1" key="1">
    <citation type="journal article" date="2022" name="Int. J. Mol. Sci.">
        <title>Draft Genome of Tanacetum Coccineum: Genomic Comparison of Closely Related Tanacetum-Family Plants.</title>
        <authorList>
            <person name="Yamashiro T."/>
            <person name="Shiraishi A."/>
            <person name="Nakayama K."/>
            <person name="Satake H."/>
        </authorList>
    </citation>
    <scope>NUCLEOTIDE SEQUENCE</scope>
</reference>
<keyword evidence="2" id="KW-1185">Reference proteome</keyword>
<protein>
    <recommendedName>
        <fullName evidence="3">Reverse transcriptase</fullName>
    </recommendedName>
</protein>
<comment type="caution">
    <text evidence="1">The sequence shown here is derived from an EMBL/GenBank/DDBJ whole genome shotgun (WGS) entry which is preliminary data.</text>
</comment>
<evidence type="ECO:0000313" key="1">
    <source>
        <dbReference type="EMBL" id="GJS85989.1"/>
    </source>
</evidence>
<dbReference type="InterPro" id="IPR043128">
    <property type="entry name" value="Rev_trsase/Diguanyl_cyclase"/>
</dbReference>
<dbReference type="SUPFAM" id="SSF56672">
    <property type="entry name" value="DNA/RNA polymerases"/>
    <property type="match status" value="1"/>
</dbReference>
<dbReference type="InterPro" id="IPR043502">
    <property type="entry name" value="DNA/RNA_pol_sf"/>
</dbReference>
<proteinExistence type="predicted"/>
<evidence type="ECO:0008006" key="3">
    <source>
        <dbReference type="Google" id="ProtNLM"/>
    </source>
</evidence>
<sequence>MEVFMDGFSIFGSLFDHYLANLEKMLKRCEETNLVLNWEKCHFMVKQGIVLGHKDSGSGVEVDRVKIDSISKLPYPTNVKAFRSFLGYAGFYRRFIKDFSKIARPMTQLLKKDAPFVFFEECIQVFNKLKQELTQAPIST</sequence>
<organism evidence="1 2">
    <name type="scientific">Tanacetum coccineum</name>
    <dbReference type="NCBI Taxonomy" id="301880"/>
    <lineage>
        <taxon>Eukaryota</taxon>
        <taxon>Viridiplantae</taxon>
        <taxon>Streptophyta</taxon>
        <taxon>Embryophyta</taxon>
        <taxon>Tracheophyta</taxon>
        <taxon>Spermatophyta</taxon>
        <taxon>Magnoliopsida</taxon>
        <taxon>eudicotyledons</taxon>
        <taxon>Gunneridae</taxon>
        <taxon>Pentapetalae</taxon>
        <taxon>asterids</taxon>
        <taxon>campanulids</taxon>
        <taxon>Asterales</taxon>
        <taxon>Asteraceae</taxon>
        <taxon>Asteroideae</taxon>
        <taxon>Anthemideae</taxon>
        <taxon>Anthemidinae</taxon>
        <taxon>Tanacetum</taxon>
    </lineage>
</organism>
<dbReference type="Gene3D" id="3.30.70.270">
    <property type="match status" value="2"/>
</dbReference>
<reference evidence="1" key="2">
    <citation type="submission" date="2022-01" db="EMBL/GenBank/DDBJ databases">
        <authorList>
            <person name="Yamashiro T."/>
            <person name="Shiraishi A."/>
            <person name="Satake H."/>
            <person name="Nakayama K."/>
        </authorList>
    </citation>
    <scope>NUCLEOTIDE SEQUENCE</scope>
</reference>
<name>A0ABQ4Z736_9ASTR</name>
<dbReference type="EMBL" id="BQNB010011090">
    <property type="protein sequence ID" value="GJS85989.1"/>
    <property type="molecule type" value="Genomic_DNA"/>
</dbReference>
<dbReference type="Proteomes" id="UP001151760">
    <property type="component" value="Unassembled WGS sequence"/>
</dbReference>
<dbReference type="InterPro" id="IPR051320">
    <property type="entry name" value="Viral_Replic_Matur_Polypro"/>
</dbReference>
<gene>
    <name evidence="1" type="ORF">Tco_0752530</name>
</gene>
<accession>A0ABQ4Z736</accession>
<dbReference type="PANTHER" id="PTHR33064">
    <property type="entry name" value="POL PROTEIN"/>
    <property type="match status" value="1"/>
</dbReference>